<dbReference type="GO" id="GO:0005524">
    <property type="term" value="F:ATP binding"/>
    <property type="evidence" value="ECO:0007669"/>
    <property type="project" value="UniProtKB-KW"/>
</dbReference>
<dbReference type="Pfam" id="PF13173">
    <property type="entry name" value="AAA_14"/>
    <property type="match status" value="1"/>
</dbReference>
<dbReference type="InterPro" id="IPR025420">
    <property type="entry name" value="DUF4143"/>
</dbReference>
<dbReference type="SUPFAM" id="SSF52540">
    <property type="entry name" value="P-loop containing nucleoside triphosphate hydrolases"/>
    <property type="match status" value="1"/>
</dbReference>
<name>A0A401U9R8_9BACT</name>
<keyword evidence="3" id="KW-0067">ATP-binding</keyword>
<evidence type="ECO:0000313" key="4">
    <source>
        <dbReference type="Proteomes" id="UP000288227"/>
    </source>
</evidence>
<accession>A0A401U9R8</accession>
<evidence type="ECO:0000259" key="2">
    <source>
        <dbReference type="Pfam" id="PF13635"/>
    </source>
</evidence>
<dbReference type="EMBL" id="BHXQ01000003">
    <property type="protein sequence ID" value="GCC51631.1"/>
    <property type="molecule type" value="Genomic_DNA"/>
</dbReference>
<protein>
    <submittedName>
        <fullName evidence="3">ATP-binding protein</fullName>
    </submittedName>
</protein>
<dbReference type="PANTHER" id="PTHR33295">
    <property type="entry name" value="ATPASE"/>
    <property type="match status" value="1"/>
</dbReference>
<dbReference type="InterPro" id="IPR041682">
    <property type="entry name" value="AAA_14"/>
</dbReference>
<reference evidence="3 4" key="1">
    <citation type="submission" date="2018-11" db="EMBL/GenBank/DDBJ databases">
        <title>Chryseotalea sanarue gen. nov., sp., nov., a member of the family Cytophagaceae, isolated from a brackish lake in Hamamatsu Japan.</title>
        <authorList>
            <person name="Maejima Y."/>
            <person name="Iino T."/>
            <person name="Muraguchi Y."/>
            <person name="Fukuda K."/>
            <person name="Ohkuma M."/>
            <person name="Moriuchi R."/>
            <person name="Dohra H."/>
            <person name="Kimbara K."/>
            <person name="Shintani M."/>
        </authorList>
    </citation>
    <scope>NUCLEOTIDE SEQUENCE [LARGE SCALE GENOMIC DNA]</scope>
    <source>
        <strain evidence="3 4">Ys</strain>
    </source>
</reference>
<keyword evidence="4" id="KW-1185">Reference proteome</keyword>
<feature type="domain" description="AAA" evidence="1">
    <location>
        <begin position="1"/>
        <end position="127"/>
    </location>
</feature>
<feature type="domain" description="DUF4143" evidence="2">
    <location>
        <begin position="201"/>
        <end position="353"/>
    </location>
</feature>
<comment type="caution">
    <text evidence="3">The sequence shown here is derived from an EMBL/GenBank/DDBJ whole genome shotgun (WGS) entry which is preliminary data.</text>
</comment>
<dbReference type="Gene3D" id="3.40.50.300">
    <property type="entry name" value="P-loop containing nucleotide triphosphate hydrolases"/>
    <property type="match status" value="1"/>
</dbReference>
<evidence type="ECO:0000313" key="3">
    <source>
        <dbReference type="EMBL" id="GCC51631.1"/>
    </source>
</evidence>
<dbReference type="Pfam" id="PF13635">
    <property type="entry name" value="DUF4143"/>
    <property type="match status" value="1"/>
</dbReference>
<dbReference type="PANTHER" id="PTHR33295:SF18">
    <property type="entry name" value="AAA+ ATPASE DOMAIN-CONTAINING PROTEIN"/>
    <property type="match status" value="1"/>
</dbReference>
<proteinExistence type="predicted"/>
<gene>
    <name evidence="3" type="ORF">SanaruYs_18580</name>
</gene>
<dbReference type="InterPro" id="IPR027417">
    <property type="entry name" value="P-loop_NTPase"/>
</dbReference>
<dbReference type="Proteomes" id="UP000288227">
    <property type="component" value="Unassembled WGS sequence"/>
</dbReference>
<keyword evidence="3" id="KW-0547">Nucleotide-binding</keyword>
<sequence>MGPRRVGKTVMLYHTIQQLIAEGVPPQKILYASIETPIYNNIALEDLFAMARKASGQAETSGWYVFFDEVQYLKDWEVHLKTLVDSHRETKFIASGSAAAALRLKSNESGAGRFTDFMLPPLTFYEFIHLKNLDTLIKPDTINWKGNIALFSSATNITELNKHFITYVNFGGYPEVIFNQEIQSNPGRFMRADIIDKVLLRDLPGLYGIQDVQELNSLFTTIAWNSGQECSIDELSKSSGVKKTILRQYLSYLEAAFLVHIVKRVDQKAGRFQRDNFFKIYLTNPSLRSALFAPITAEADGMGAIVETAIFSQWMQRTQFIPYYARWKNGEVDLINISRKTNRPDWAVEIKWSNRYFEAPNELKSLTTFCQENKLAMALATTIDKSGVKEYNNIQIQYLPASIYAYNVGRNTLESQK</sequence>
<evidence type="ECO:0000259" key="1">
    <source>
        <dbReference type="Pfam" id="PF13173"/>
    </source>
</evidence>
<organism evidence="3 4">
    <name type="scientific">Chryseotalea sanaruensis</name>
    <dbReference type="NCBI Taxonomy" id="2482724"/>
    <lineage>
        <taxon>Bacteria</taxon>
        <taxon>Pseudomonadati</taxon>
        <taxon>Bacteroidota</taxon>
        <taxon>Cytophagia</taxon>
        <taxon>Cytophagales</taxon>
        <taxon>Chryseotaleaceae</taxon>
        <taxon>Chryseotalea</taxon>
    </lineage>
</organism>
<dbReference type="AlphaFoldDB" id="A0A401U9R8"/>